<dbReference type="AlphaFoldDB" id="A0A5C5CE23"/>
<gene>
    <name evidence="5" type="ORF">FIB18_19465</name>
    <name evidence="4" type="ORF">GGQ79_004216</name>
</gene>
<evidence type="ECO:0000313" key="4">
    <source>
        <dbReference type="EMBL" id="MBB4095664.1"/>
    </source>
</evidence>
<reference evidence="5 6" key="1">
    <citation type="journal article" date="2011" name="Int. J. Syst. Evol. Microbiol.">
        <title>Ochrobactrum pecoris sp. nov., isolated from farm animals.</title>
        <authorList>
            <person name="Kampfer P."/>
            <person name="Huber B."/>
            <person name="Busse H.J."/>
            <person name="Scholz H.C."/>
            <person name="Tomaso H."/>
            <person name="Hotzel H."/>
            <person name="Melzer F."/>
        </authorList>
    </citation>
    <scope>NUCLEOTIDE SEQUENCE [LARGE SCALE GENOMIC DNA]</scope>
    <source>
        <strain evidence="5 6">08RB2639</strain>
    </source>
</reference>
<dbReference type="InterPro" id="IPR003959">
    <property type="entry name" value="ATPase_AAA_core"/>
</dbReference>
<dbReference type="Proteomes" id="UP000313390">
    <property type="component" value="Unassembled WGS sequence"/>
</dbReference>
<keyword evidence="7" id="KW-1185">Reference proteome</keyword>
<evidence type="ECO:0000256" key="2">
    <source>
        <dbReference type="SAM" id="MobiDB-lite"/>
    </source>
</evidence>
<name>A0A5C5CE23_9HYPH</name>
<evidence type="ECO:0000256" key="1">
    <source>
        <dbReference type="SAM" id="Coils"/>
    </source>
</evidence>
<dbReference type="Gene3D" id="3.40.50.300">
    <property type="entry name" value="P-loop containing nucleotide triphosphate hydrolases"/>
    <property type="match status" value="1"/>
</dbReference>
<evidence type="ECO:0000313" key="5">
    <source>
        <dbReference type="EMBL" id="TNV09633.1"/>
    </source>
</evidence>
<keyword evidence="1" id="KW-0175">Coiled coil</keyword>
<organism evidence="5 6">
    <name type="scientific">Brucella pecoris</name>
    <dbReference type="NCBI Taxonomy" id="867683"/>
    <lineage>
        <taxon>Bacteria</taxon>
        <taxon>Pseudomonadati</taxon>
        <taxon>Pseudomonadota</taxon>
        <taxon>Alphaproteobacteria</taxon>
        <taxon>Hyphomicrobiales</taxon>
        <taxon>Brucellaceae</taxon>
        <taxon>Brucella/Ochrobactrum group</taxon>
        <taxon>Brucella</taxon>
    </lineage>
</organism>
<dbReference type="PANTHER" id="PTHR43581:SF2">
    <property type="entry name" value="EXCINUCLEASE ATPASE SUBUNIT"/>
    <property type="match status" value="1"/>
</dbReference>
<dbReference type="Gene3D" id="1.10.30.50">
    <property type="match status" value="1"/>
</dbReference>
<accession>A0A5C5CE23</accession>
<sequence length="766" mass="85786">MRYISRELVQIPEILTSPEVNRLRKELARYAANTDGLSKQQRAPVNQTIFADSSLLSGLNELFEGRCGYCERRVETHSRPPLEHHRPFGLAQGKDGRTDQSHYSWLAYEWDNMVAACQDCRKRKQNLFYIDGTRGPINATIAELRLAENSLLLDPCFDDPAKHLRFGSDGTVDHLSTKGQETISLLSLNRRELIDARHRALRETVDRLVDPPQGLFAVSTGLHEGWASFMLPNSSHPGATALALLQSASDQGRSFENLSQMLNELSEMDPLGRRDFFYSLLEGKATEASMIEESFSLPPFRRLPGLAEMPAAKATITTVSIRNFKGLSSIDFRLPDTVPSMEAVPCMILLGENATGKSSVLEAIALTLLGTVETEALDRLIPGEDVNPGGLINRPDLSQRDDLSHDPLEVRVGFFGGQMFSTLTARSSSATFDGTAEPSKIVLAYGPRRYFSNKKTRRFRAPAYRARSLFDAMATIANPADWLLTCEDAKFEPAVRALREILMLEANDYFAREDGHIVIQTSGGRTRLEEMSVGYKSIIAMATDIIRELLRFYDNLEYASATVLIDEIETHLHPRWKMRIMSCLRRAFPQVQFIVTTHDPLCLRGMHDGEVFVLHRSGSDQRIEKLENLPTIKGMRAEQLLTSEFFGLGSTDPETDAKLALYHELTSRQDNLNDREKEELKRLKRDLDRNLVVGDTPIEQALVDVLRQAEFETRTEPSKTALPKRASILSNALQRLTSDFVSPQETRAKVGSPNTVQDGNDGTAEA</sequence>
<comment type="caution">
    <text evidence="5">The sequence shown here is derived from an EMBL/GenBank/DDBJ whole genome shotgun (WGS) entry which is preliminary data.</text>
</comment>
<evidence type="ECO:0000313" key="7">
    <source>
        <dbReference type="Proteomes" id="UP000553980"/>
    </source>
</evidence>
<reference evidence="5" key="2">
    <citation type="submission" date="2019-06" db="EMBL/GenBank/DDBJ databases">
        <authorList>
            <person name="Hu M."/>
        </authorList>
    </citation>
    <scope>NUCLEOTIDE SEQUENCE</scope>
    <source>
        <strain evidence="5">08RB2639</strain>
    </source>
</reference>
<feature type="coiled-coil region" evidence="1">
    <location>
        <begin position="666"/>
        <end position="693"/>
    </location>
</feature>
<dbReference type="OrthoDB" id="9789856at2"/>
<evidence type="ECO:0000313" key="6">
    <source>
        <dbReference type="Proteomes" id="UP000313390"/>
    </source>
</evidence>
<dbReference type="InterPro" id="IPR051396">
    <property type="entry name" value="Bact_Antivir_Def_Nuclease"/>
</dbReference>
<protein>
    <submittedName>
        <fullName evidence="4">Uncharacterized protein (TIGR02646 family)</fullName>
    </submittedName>
</protein>
<feature type="domain" description="ATPase AAA-type core" evidence="3">
    <location>
        <begin position="516"/>
        <end position="601"/>
    </location>
</feature>
<dbReference type="RefSeq" id="WP_140022275.1">
    <property type="nucleotide sequence ID" value="NZ_JACIEX010000012.1"/>
</dbReference>
<evidence type="ECO:0000259" key="3">
    <source>
        <dbReference type="Pfam" id="PF13304"/>
    </source>
</evidence>
<dbReference type="GO" id="GO:0005524">
    <property type="term" value="F:ATP binding"/>
    <property type="evidence" value="ECO:0007669"/>
    <property type="project" value="InterPro"/>
</dbReference>
<dbReference type="InterPro" id="IPR027417">
    <property type="entry name" value="P-loop_NTPase"/>
</dbReference>
<reference evidence="4 7" key="3">
    <citation type="submission" date="2020-08" db="EMBL/GenBank/DDBJ databases">
        <title>Genomic Encyclopedia of Type Strains, Phase IV (KMG-IV): sequencing the most valuable type-strain genomes for metagenomic binning, comparative biology and taxonomic classification.</title>
        <authorList>
            <person name="Goeker M."/>
        </authorList>
    </citation>
    <scope>NUCLEOTIDE SEQUENCE [LARGE SCALE GENOMIC DNA]</scope>
    <source>
        <strain evidence="4 7">DSM 23868</strain>
    </source>
</reference>
<dbReference type="EMBL" id="JACIEX010000012">
    <property type="protein sequence ID" value="MBB4095664.1"/>
    <property type="molecule type" value="Genomic_DNA"/>
</dbReference>
<feature type="region of interest" description="Disordered" evidence="2">
    <location>
        <begin position="741"/>
        <end position="766"/>
    </location>
</feature>
<dbReference type="PANTHER" id="PTHR43581">
    <property type="entry name" value="ATP/GTP PHOSPHATASE"/>
    <property type="match status" value="1"/>
</dbReference>
<dbReference type="Proteomes" id="UP000553980">
    <property type="component" value="Unassembled WGS sequence"/>
</dbReference>
<dbReference type="Pfam" id="PF13304">
    <property type="entry name" value="AAA_21"/>
    <property type="match status" value="1"/>
</dbReference>
<dbReference type="SUPFAM" id="SSF52540">
    <property type="entry name" value="P-loop containing nucleoside triphosphate hydrolases"/>
    <property type="match status" value="1"/>
</dbReference>
<dbReference type="EMBL" id="VEWK01000012">
    <property type="protein sequence ID" value="TNV09633.1"/>
    <property type="molecule type" value="Genomic_DNA"/>
</dbReference>
<dbReference type="GO" id="GO:0016887">
    <property type="term" value="F:ATP hydrolysis activity"/>
    <property type="evidence" value="ECO:0007669"/>
    <property type="project" value="InterPro"/>
</dbReference>
<proteinExistence type="predicted"/>